<gene>
    <name evidence="2" type="ORF">K458DRAFT_416767</name>
</gene>
<proteinExistence type="predicted"/>
<organism evidence="2 3">
    <name type="scientific">Lentithecium fluviatile CBS 122367</name>
    <dbReference type="NCBI Taxonomy" id="1168545"/>
    <lineage>
        <taxon>Eukaryota</taxon>
        <taxon>Fungi</taxon>
        <taxon>Dikarya</taxon>
        <taxon>Ascomycota</taxon>
        <taxon>Pezizomycotina</taxon>
        <taxon>Dothideomycetes</taxon>
        <taxon>Pleosporomycetidae</taxon>
        <taxon>Pleosporales</taxon>
        <taxon>Massarineae</taxon>
        <taxon>Lentitheciaceae</taxon>
        <taxon>Lentithecium</taxon>
    </lineage>
</organism>
<reference evidence="2" key="1">
    <citation type="journal article" date="2020" name="Stud. Mycol.">
        <title>101 Dothideomycetes genomes: a test case for predicting lifestyles and emergence of pathogens.</title>
        <authorList>
            <person name="Haridas S."/>
            <person name="Albert R."/>
            <person name="Binder M."/>
            <person name="Bloem J."/>
            <person name="Labutti K."/>
            <person name="Salamov A."/>
            <person name="Andreopoulos B."/>
            <person name="Baker S."/>
            <person name="Barry K."/>
            <person name="Bills G."/>
            <person name="Bluhm B."/>
            <person name="Cannon C."/>
            <person name="Castanera R."/>
            <person name="Culley D."/>
            <person name="Daum C."/>
            <person name="Ezra D."/>
            <person name="Gonzalez J."/>
            <person name="Henrissat B."/>
            <person name="Kuo A."/>
            <person name="Liang C."/>
            <person name="Lipzen A."/>
            <person name="Lutzoni F."/>
            <person name="Magnuson J."/>
            <person name="Mondo S."/>
            <person name="Nolan M."/>
            <person name="Ohm R."/>
            <person name="Pangilinan J."/>
            <person name="Park H.-J."/>
            <person name="Ramirez L."/>
            <person name="Alfaro M."/>
            <person name="Sun H."/>
            <person name="Tritt A."/>
            <person name="Yoshinaga Y."/>
            <person name="Zwiers L.-H."/>
            <person name="Turgeon B."/>
            <person name="Goodwin S."/>
            <person name="Spatafora J."/>
            <person name="Crous P."/>
            <person name="Grigoriev I."/>
        </authorList>
    </citation>
    <scope>NUCLEOTIDE SEQUENCE</scope>
    <source>
        <strain evidence="2">CBS 122367</strain>
    </source>
</reference>
<evidence type="ECO:0000313" key="2">
    <source>
        <dbReference type="EMBL" id="KAF2685535.1"/>
    </source>
</evidence>
<sequence>MAGEWLFFVFIPSCLVLPPQNFFRVCYTTFLFHLIESPYSHIWEVFISQPKVQDTNTAQHHTRSRQANAHTSTHTPRLIQNAIATGHYATPIP</sequence>
<keyword evidence="3" id="KW-1185">Reference proteome</keyword>
<dbReference type="EMBL" id="MU005578">
    <property type="protein sequence ID" value="KAF2685535.1"/>
    <property type="molecule type" value="Genomic_DNA"/>
</dbReference>
<protein>
    <recommendedName>
        <fullName evidence="4">Secreted protein</fullName>
    </recommendedName>
</protein>
<evidence type="ECO:0008006" key="4">
    <source>
        <dbReference type="Google" id="ProtNLM"/>
    </source>
</evidence>
<name>A0A6G1J5L8_9PLEO</name>
<evidence type="ECO:0000313" key="3">
    <source>
        <dbReference type="Proteomes" id="UP000799291"/>
    </source>
</evidence>
<keyword evidence="1" id="KW-0732">Signal</keyword>
<dbReference type="Proteomes" id="UP000799291">
    <property type="component" value="Unassembled WGS sequence"/>
</dbReference>
<feature type="chain" id="PRO_5026147829" description="Secreted protein" evidence="1">
    <location>
        <begin position="17"/>
        <end position="93"/>
    </location>
</feature>
<feature type="signal peptide" evidence="1">
    <location>
        <begin position="1"/>
        <end position="16"/>
    </location>
</feature>
<dbReference type="AlphaFoldDB" id="A0A6G1J5L8"/>
<accession>A0A6G1J5L8</accession>
<evidence type="ECO:0000256" key="1">
    <source>
        <dbReference type="SAM" id="SignalP"/>
    </source>
</evidence>